<dbReference type="InterPro" id="IPR023210">
    <property type="entry name" value="NADP_OxRdtase_dom"/>
</dbReference>
<organism evidence="3 4">
    <name type="scientific">Candidatus Moanibacter tarae</name>
    <dbReference type="NCBI Taxonomy" id="2200854"/>
    <lineage>
        <taxon>Bacteria</taxon>
        <taxon>Pseudomonadati</taxon>
        <taxon>Verrucomicrobiota</taxon>
        <taxon>Opitutia</taxon>
        <taxon>Puniceicoccales</taxon>
        <taxon>Puniceicoccales incertae sedis</taxon>
        <taxon>Candidatus Moanibacter</taxon>
    </lineage>
</organism>
<accession>A0A2Z4AKL6</accession>
<dbReference type="AlphaFoldDB" id="A0A2Z4AKL6"/>
<sequence length="316" mass="35403">MEYEKLGTSALKVSTIGMGCVTFGREIDPSTSFDVLDRAFEGGINLLDTAAAYGNDRISEKLLGEWFINRGNRDSLILASKMNGDMSAAAVNTSIEKSLHCLQTDRIDLFQLHHWPNKGWGKKHTEHPVEETLEALDDQVRRGTVRYIGISNTTGSQLQMALELQRERRWEPFVSIQPQFNLVNHRDVEKDIFPVCRRESLGVLGYSPIGAGFLTGKYGRDRIIPPGTRFEVVPGHDEPYFHDHGFAVLDDLRNLSELSNRSMIDLALAWVFAQNDVTTVLIGARNTHQVDQAFKALENPLSKSEEEALDRAGTSM</sequence>
<proteinExistence type="predicted"/>
<dbReference type="PANTHER" id="PTHR43364">
    <property type="entry name" value="NADH-SPECIFIC METHYLGLYOXAL REDUCTASE-RELATED"/>
    <property type="match status" value="1"/>
</dbReference>
<evidence type="ECO:0000313" key="4">
    <source>
        <dbReference type="Proteomes" id="UP000247465"/>
    </source>
</evidence>
<evidence type="ECO:0000313" key="3">
    <source>
        <dbReference type="EMBL" id="AWT59230.1"/>
    </source>
</evidence>
<dbReference type="GO" id="GO:0016491">
    <property type="term" value="F:oxidoreductase activity"/>
    <property type="evidence" value="ECO:0007669"/>
    <property type="project" value="UniProtKB-KW"/>
</dbReference>
<keyword evidence="1" id="KW-0560">Oxidoreductase</keyword>
<name>A0A2Z4AKL6_9BACT</name>
<dbReference type="Proteomes" id="UP000247465">
    <property type="component" value="Chromosome"/>
</dbReference>
<evidence type="ECO:0000259" key="2">
    <source>
        <dbReference type="Pfam" id="PF00248"/>
    </source>
</evidence>
<dbReference type="PRINTS" id="PR00069">
    <property type="entry name" value="ALDKETRDTASE"/>
</dbReference>
<dbReference type="Gene3D" id="3.20.20.100">
    <property type="entry name" value="NADP-dependent oxidoreductase domain"/>
    <property type="match status" value="1"/>
</dbReference>
<dbReference type="SUPFAM" id="SSF51430">
    <property type="entry name" value="NAD(P)-linked oxidoreductase"/>
    <property type="match status" value="1"/>
</dbReference>
<dbReference type="InterPro" id="IPR050523">
    <property type="entry name" value="AKR_Detox_Biosynth"/>
</dbReference>
<dbReference type="KEGG" id="mtar:DF168_00411"/>
<dbReference type="InterPro" id="IPR036812">
    <property type="entry name" value="NAD(P)_OxRdtase_dom_sf"/>
</dbReference>
<protein>
    <submittedName>
        <fullName evidence="3">Protein tas</fullName>
    </submittedName>
</protein>
<gene>
    <name evidence="3" type="primary">tas</name>
    <name evidence="3" type="ORF">DF168_00411</name>
</gene>
<dbReference type="PANTHER" id="PTHR43364:SF4">
    <property type="entry name" value="NAD(P)-LINKED OXIDOREDUCTASE SUPERFAMILY PROTEIN"/>
    <property type="match status" value="1"/>
</dbReference>
<evidence type="ECO:0000256" key="1">
    <source>
        <dbReference type="ARBA" id="ARBA00023002"/>
    </source>
</evidence>
<dbReference type="Pfam" id="PF00248">
    <property type="entry name" value="Aldo_ket_red"/>
    <property type="match status" value="1"/>
</dbReference>
<reference evidence="3 4" key="1">
    <citation type="submission" date="2018-06" db="EMBL/GenBank/DDBJ databases">
        <title>Draft Genome Sequence of a Novel Marine Bacterium Related to the Verrucomicrobia.</title>
        <authorList>
            <person name="Vosseberg J."/>
            <person name="Martijn J."/>
            <person name="Ettema T.J.G."/>
        </authorList>
    </citation>
    <scope>NUCLEOTIDE SEQUENCE [LARGE SCALE GENOMIC DNA]</scope>
    <source>
        <strain evidence="3">TARA_B100001123</strain>
    </source>
</reference>
<dbReference type="InterPro" id="IPR020471">
    <property type="entry name" value="AKR"/>
</dbReference>
<dbReference type="EMBL" id="CP029803">
    <property type="protein sequence ID" value="AWT59230.1"/>
    <property type="molecule type" value="Genomic_DNA"/>
</dbReference>
<feature type="domain" description="NADP-dependent oxidoreductase" evidence="2">
    <location>
        <begin position="16"/>
        <end position="311"/>
    </location>
</feature>